<organism evidence="4 5">
    <name type="scientific">Streptomyces lunaelactis</name>
    <dbReference type="NCBI Taxonomy" id="1535768"/>
    <lineage>
        <taxon>Bacteria</taxon>
        <taxon>Bacillati</taxon>
        <taxon>Actinomycetota</taxon>
        <taxon>Actinomycetes</taxon>
        <taxon>Kitasatosporales</taxon>
        <taxon>Streptomycetaceae</taxon>
        <taxon>Streptomyces</taxon>
    </lineage>
</organism>
<reference evidence="4 5" key="1">
    <citation type="submission" date="2018-01" db="EMBL/GenBank/DDBJ databases">
        <title>Complete genome sequence of Streptomyces lunaelactis MM109T, a Ferroverdin A producer isolated from cave moonmilk deposits.</title>
        <authorList>
            <person name="Naome A."/>
            <person name="Martinet L."/>
            <person name="Maciejewska M."/>
            <person name="Anderssen S."/>
            <person name="Adam D."/>
            <person name="Tenconi E."/>
            <person name="Deflandre B."/>
            <person name="Arguelles-Arias A."/>
            <person name="Calusinska M."/>
            <person name="Copieters W."/>
            <person name="Karim L."/>
            <person name="Hanikenne M."/>
            <person name="Baurain D."/>
            <person name="van Wezel G."/>
            <person name="Smargiasso N."/>
            <person name="de Pauw E."/>
            <person name="Delfosse P."/>
            <person name="Rigali S."/>
        </authorList>
    </citation>
    <scope>NUCLEOTIDE SEQUENCE [LARGE SCALE GENOMIC DNA]</scope>
    <source>
        <strain evidence="4 5">MM109</strain>
    </source>
</reference>
<protein>
    <submittedName>
        <fullName evidence="4">Polyketide cyclase</fullName>
    </submittedName>
</protein>
<dbReference type="CDD" id="cd08899">
    <property type="entry name" value="SRPBCC_CalC_Aha1-like_6"/>
    <property type="match status" value="1"/>
</dbReference>
<feature type="compositionally biased region" description="Basic and acidic residues" evidence="2">
    <location>
        <begin position="1"/>
        <end position="16"/>
    </location>
</feature>
<dbReference type="Pfam" id="PF08327">
    <property type="entry name" value="AHSA1"/>
    <property type="match status" value="1"/>
</dbReference>
<dbReference type="GeneID" id="55654429"/>
<dbReference type="SUPFAM" id="SSF55961">
    <property type="entry name" value="Bet v1-like"/>
    <property type="match status" value="1"/>
</dbReference>
<comment type="similarity">
    <text evidence="1">Belongs to the AHA1 family.</text>
</comment>
<evidence type="ECO:0000256" key="2">
    <source>
        <dbReference type="SAM" id="MobiDB-lite"/>
    </source>
</evidence>
<evidence type="ECO:0000256" key="1">
    <source>
        <dbReference type="ARBA" id="ARBA00006817"/>
    </source>
</evidence>
<dbReference type="InterPro" id="IPR023393">
    <property type="entry name" value="START-like_dom_sf"/>
</dbReference>
<dbReference type="OrthoDB" id="8117292at2"/>
<proteinExistence type="inferred from homology"/>
<dbReference type="RefSeq" id="WP_108147179.1">
    <property type="nucleotide sequence ID" value="NZ_CP026304.1"/>
</dbReference>
<dbReference type="AlphaFoldDB" id="A0A2R4SX91"/>
<sequence length="211" mass="23231">MSDIVDRVNDVRREVGNDQSPAGERHTVLLRRLYAAEIEDVWDACTTPERLSRWFLPVTGDLRPGGTYQLEGNARGEILRCQPPGLLKASWVYGEGDETEFSEVELRLSQQDAGQTVFELVHLVAADPRKWGEYGPGAVGVGWDLTLLSLHWHLSGKDIQDPRAWQDSPEARTFMTHSSRAWGAAHEASGVPAAEAAAAAENTAKAYVPEP</sequence>
<evidence type="ECO:0000313" key="4">
    <source>
        <dbReference type="EMBL" id="AVZ71488.1"/>
    </source>
</evidence>
<feature type="domain" description="Activator of Hsp90 ATPase homologue 1/2-like C-terminal" evidence="3">
    <location>
        <begin position="36"/>
        <end position="150"/>
    </location>
</feature>
<dbReference type="KEGG" id="slk:SLUN_04000"/>
<gene>
    <name evidence="4" type="ORF">SLUN_04000</name>
</gene>
<name>A0A2R4SX91_9ACTN</name>
<dbReference type="InterPro" id="IPR013538">
    <property type="entry name" value="ASHA1/2-like_C"/>
</dbReference>
<evidence type="ECO:0000259" key="3">
    <source>
        <dbReference type="Pfam" id="PF08327"/>
    </source>
</evidence>
<evidence type="ECO:0000313" key="5">
    <source>
        <dbReference type="Proteomes" id="UP000244201"/>
    </source>
</evidence>
<dbReference type="Gene3D" id="3.30.530.20">
    <property type="match status" value="1"/>
</dbReference>
<dbReference type="Proteomes" id="UP000244201">
    <property type="component" value="Chromosome"/>
</dbReference>
<feature type="region of interest" description="Disordered" evidence="2">
    <location>
        <begin position="1"/>
        <end position="21"/>
    </location>
</feature>
<dbReference type="EMBL" id="CP026304">
    <property type="protein sequence ID" value="AVZ71488.1"/>
    <property type="molecule type" value="Genomic_DNA"/>
</dbReference>
<accession>A0A2R4SX91</accession>
<keyword evidence="5" id="KW-1185">Reference proteome</keyword>